<dbReference type="CDD" id="cd00452">
    <property type="entry name" value="KDPG_aldolase"/>
    <property type="match status" value="1"/>
</dbReference>
<dbReference type="InterPro" id="IPR013785">
    <property type="entry name" value="Aldolase_TIM"/>
</dbReference>
<accession>A0A506VCV4</accession>
<organism evidence="6 7">
    <name type="scientific">Mixta tenebrionis</name>
    <dbReference type="NCBI Taxonomy" id="2562439"/>
    <lineage>
        <taxon>Bacteria</taxon>
        <taxon>Pseudomonadati</taxon>
        <taxon>Pseudomonadota</taxon>
        <taxon>Gammaproteobacteria</taxon>
        <taxon>Enterobacterales</taxon>
        <taxon>Erwiniaceae</taxon>
        <taxon>Mixta</taxon>
    </lineage>
</organism>
<comment type="pathway">
    <text evidence="1">Carbohydrate acid metabolism.</text>
</comment>
<name>A0A506VCV4_9GAMM</name>
<dbReference type="InterPro" id="IPR031338">
    <property type="entry name" value="KDPG/KHG_AS_2"/>
</dbReference>
<dbReference type="OrthoDB" id="8590323at2"/>
<dbReference type="PANTHER" id="PTHR30246:SF1">
    <property type="entry name" value="2-DEHYDRO-3-DEOXY-6-PHOSPHOGALACTONATE ALDOLASE-RELATED"/>
    <property type="match status" value="1"/>
</dbReference>
<protein>
    <submittedName>
        <fullName evidence="6">2-dehydro-3-deoxy-6-phosphogalactonate aldolase</fullName>
    </submittedName>
</protein>
<gene>
    <name evidence="6" type="ORF">FKM52_08615</name>
</gene>
<keyword evidence="7" id="KW-1185">Reference proteome</keyword>
<comment type="similarity">
    <text evidence="2">Belongs to the KHG/KDPG aldolase family.</text>
</comment>
<evidence type="ECO:0000256" key="2">
    <source>
        <dbReference type="ARBA" id="ARBA00006906"/>
    </source>
</evidence>
<dbReference type="NCBIfam" id="NF006600">
    <property type="entry name" value="PRK09140.1"/>
    <property type="match status" value="1"/>
</dbReference>
<evidence type="ECO:0000256" key="4">
    <source>
        <dbReference type="ARBA" id="ARBA00023239"/>
    </source>
</evidence>
<evidence type="ECO:0000313" key="6">
    <source>
        <dbReference type="EMBL" id="TPW42823.1"/>
    </source>
</evidence>
<dbReference type="Gene3D" id="3.20.20.70">
    <property type="entry name" value="Aldolase class I"/>
    <property type="match status" value="1"/>
</dbReference>
<dbReference type="Pfam" id="PF01081">
    <property type="entry name" value="Aldolase"/>
    <property type="match status" value="1"/>
</dbReference>
<keyword evidence="5" id="KW-0119">Carbohydrate metabolism</keyword>
<sequence>MKTMTTAPLVAILRGIRPEEIDSHLPLLIEAGFTAIEIPLNSPDWETSIGHAVSAYGDRVTIGAGTVLSVENVDRLAALGCRLIIAPNSNPAVIRRALHHDMQAMPGCATPGEAFIAIEAGARQLKLFPASFFGPGYVRALKTVLPASVELFAVGGVTPETLPRYLAAGCAGAGIGGELYRAGQPAEQTQKQALAFIAAHQRFITSSQQNGESI</sequence>
<comment type="subunit">
    <text evidence="3">Homotrimer.</text>
</comment>
<comment type="caution">
    <text evidence="6">The sequence shown here is derived from an EMBL/GenBank/DDBJ whole genome shotgun (WGS) entry which is preliminary data.</text>
</comment>
<reference evidence="6 7" key="1">
    <citation type="submission" date="2019-06" db="EMBL/GenBank/DDBJ databases">
        <authorList>
            <person name="Yang Y."/>
        </authorList>
    </citation>
    <scope>NUCLEOTIDE SEQUENCE [LARGE SCALE GENOMIC DNA]</scope>
    <source>
        <strain evidence="6 7">BIT-26</strain>
    </source>
</reference>
<dbReference type="GO" id="GO:0016829">
    <property type="term" value="F:lyase activity"/>
    <property type="evidence" value="ECO:0007669"/>
    <property type="project" value="UniProtKB-KW"/>
</dbReference>
<dbReference type="SUPFAM" id="SSF51569">
    <property type="entry name" value="Aldolase"/>
    <property type="match status" value="1"/>
</dbReference>
<dbReference type="Proteomes" id="UP000319523">
    <property type="component" value="Unassembled WGS sequence"/>
</dbReference>
<proteinExistence type="inferred from homology"/>
<evidence type="ECO:0000256" key="1">
    <source>
        <dbReference type="ARBA" id="ARBA00004761"/>
    </source>
</evidence>
<evidence type="ECO:0000256" key="5">
    <source>
        <dbReference type="ARBA" id="ARBA00023277"/>
    </source>
</evidence>
<dbReference type="EMBL" id="VHQI01000004">
    <property type="protein sequence ID" value="TPW42823.1"/>
    <property type="molecule type" value="Genomic_DNA"/>
</dbReference>
<dbReference type="AlphaFoldDB" id="A0A506VCV4"/>
<dbReference type="PANTHER" id="PTHR30246">
    <property type="entry name" value="2-KETO-3-DEOXY-6-PHOSPHOGLUCONATE ALDOLASE"/>
    <property type="match status" value="1"/>
</dbReference>
<keyword evidence="4" id="KW-0456">Lyase</keyword>
<dbReference type="PROSITE" id="PS00160">
    <property type="entry name" value="ALDOLASE_KDPG_KHG_2"/>
    <property type="match status" value="1"/>
</dbReference>
<dbReference type="RefSeq" id="WP_141175794.1">
    <property type="nucleotide sequence ID" value="NZ_JBHUFX010000011.1"/>
</dbReference>
<evidence type="ECO:0000256" key="3">
    <source>
        <dbReference type="ARBA" id="ARBA00011233"/>
    </source>
</evidence>
<evidence type="ECO:0000313" key="7">
    <source>
        <dbReference type="Proteomes" id="UP000319523"/>
    </source>
</evidence>
<dbReference type="InterPro" id="IPR000887">
    <property type="entry name" value="Aldlse_KDPG_KHG"/>
</dbReference>